<comment type="caution">
    <text evidence="2">The sequence shown here is derived from an EMBL/GenBank/DDBJ whole genome shotgun (WGS) entry which is preliminary data.</text>
</comment>
<accession>A0ABR7CN34</accession>
<dbReference type="EMBL" id="JACOOK010000004">
    <property type="protein sequence ID" value="MBC5617087.1"/>
    <property type="molecule type" value="Genomic_DNA"/>
</dbReference>
<proteinExistence type="predicted"/>
<name>A0ABR7CN34_9BACT</name>
<protein>
    <recommendedName>
        <fullName evidence="4">Gliding motility lipoprotein GldH</fullName>
    </recommendedName>
</protein>
<sequence>MAPASKIVRRLPGLVCLATMVSCLAPQQASVAETDQYGWNRSERVAVSFENTDTASLRTMDVVVRYGSNFSYDRLVLAVTTVTPAGYRWRDTVVVHVPDGHPGLGLYRDVSQAYRSGVCLSRPGSYLFQFEPLMPGEEVEGVAAVGMDIY</sequence>
<dbReference type="Proteomes" id="UP000636891">
    <property type="component" value="Unassembled WGS sequence"/>
</dbReference>
<evidence type="ECO:0000256" key="1">
    <source>
        <dbReference type="SAM" id="SignalP"/>
    </source>
</evidence>
<evidence type="ECO:0000313" key="3">
    <source>
        <dbReference type="Proteomes" id="UP000636891"/>
    </source>
</evidence>
<evidence type="ECO:0008006" key="4">
    <source>
        <dbReference type="Google" id="ProtNLM"/>
    </source>
</evidence>
<dbReference type="InterPro" id="IPR020018">
    <property type="entry name" value="Motility-assoc_lipoprot_GldH"/>
</dbReference>
<organism evidence="2 3">
    <name type="scientific">Alistipes hominis</name>
    <dbReference type="NCBI Taxonomy" id="2763015"/>
    <lineage>
        <taxon>Bacteria</taxon>
        <taxon>Pseudomonadati</taxon>
        <taxon>Bacteroidota</taxon>
        <taxon>Bacteroidia</taxon>
        <taxon>Bacteroidales</taxon>
        <taxon>Rikenellaceae</taxon>
        <taxon>Alistipes</taxon>
    </lineage>
</organism>
<dbReference type="PROSITE" id="PS51257">
    <property type="entry name" value="PROKAR_LIPOPROTEIN"/>
    <property type="match status" value="1"/>
</dbReference>
<evidence type="ECO:0000313" key="2">
    <source>
        <dbReference type="EMBL" id="MBC5617087.1"/>
    </source>
</evidence>
<keyword evidence="3" id="KW-1185">Reference proteome</keyword>
<gene>
    <name evidence="2" type="ORF">H8S08_08670</name>
</gene>
<feature type="signal peptide" evidence="1">
    <location>
        <begin position="1"/>
        <end position="31"/>
    </location>
</feature>
<dbReference type="RefSeq" id="WP_145996528.1">
    <property type="nucleotide sequence ID" value="NZ_JACOOK010000004.1"/>
</dbReference>
<feature type="chain" id="PRO_5045164335" description="Gliding motility lipoprotein GldH" evidence="1">
    <location>
        <begin position="32"/>
        <end position="150"/>
    </location>
</feature>
<keyword evidence="1" id="KW-0732">Signal</keyword>
<dbReference type="Pfam" id="PF14109">
    <property type="entry name" value="GldH_lipo"/>
    <property type="match status" value="1"/>
</dbReference>
<reference evidence="2 3" key="1">
    <citation type="submission" date="2020-08" db="EMBL/GenBank/DDBJ databases">
        <title>Genome public.</title>
        <authorList>
            <person name="Liu C."/>
            <person name="Sun Q."/>
        </authorList>
    </citation>
    <scope>NUCLEOTIDE SEQUENCE [LARGE SCALE GENOMIC DNA]</scope>
    <source>
        <strain evidence="2 3">New-7</strain>
    </source>
</reference>